<reference evidence="3 4" key="1">
    <citation type="submission" date="2021-04" db="EMBL/GenBank/DDBJ databases">
        <title>The genome sequence of Ideonella sp. 3Y2.</title>
        <authorList>
            <person name="Liu Y."/>
        </authorList>
    </citation>
    <scope>NUCLEOTIDE SEQUENCE [LARGE SCALE GENOMIC DNA]</scope>
    <source>
        <strain evidence="3 4">3Y2</strain>
    </source>
</reference>
<evidence type="ECO:0000313" key="3">
    <source>
        <dbReference type="EMBL" id="MBQ0933187.1"/>
    </source>
</evidence>
<feature type="region of interest" description="Disordered" evidence="1">
    <location>
        <begin position="34"/>
        <end position="79"/>
    </location>
</feature>
<sequence>MQWADIPSWAWQVLGAFGGLGLGLGLGAWHLRRTKAQRRPQRPASPPASDSRLSKPASELPTSVLPGASRFGSPAESPQQRLLEHLRQSNLDLAAQLKASAAQHAKLLRTQDEALAEAKADYDERVETLRQQHSTELRHLMALLVEQVDGIHKAHANHVKALEAEVERWRRMGPHDSTDEPATTTFASTELLPGPAQRH</sequence>
<dbReference type="RefSeq" id="WP_210856853.1">
    <property type="nucleotide sequence ID" value="NZ_JAGQDD010000024.1"/>
</dbReference>
<evidence type="ECO:0000256" key="2">
    <source>
        <dbReference type="SAM" id="Phobius"/>
    </source>
</evidence>
<keyword evidence="4" id="KW-1185">Reference proteome</keyword>
<keyword evidence="2" id="KW-0472">Membrane</keyword>
<name>A0A940YAX8_9BURK</name>
<feature type="region of interest" description="Disordered" evidence="1">
    <location>
        <begin position="173"/>
        <end position="199"/>
    </location>
</feature>
<evidence type="ECO:0000256" key="1">
    <source>
        <dbReference type="SAM" id="MobiDB-lite"/>
    </source>
</evidence>
<keyword evidence="2" id="KW-1133">Transmembrane helix</keyword>
<evidence type="ECO:0000313" key="4">
    <source>
        <dbReference type="Proteomes" id="UP000676246"/>
    </source>
</evidence>
<proteinExistence type="predicted"/>
<comment type="caution">
    <text evidence="3">The sequence shown here is derived from an EMBL/GenBank/DDBJ whole genome shotgun (WGS) entry which is preliminary data.</text>
</comment>
<accession>A0A940YAX8</accession>
<gene>
    <name evidence="3" type="ORF">KAK03_22170</name>
</gene>
<feature type="transmembrane region" description="Helical" evidence="2">
    <location>
        <begin position="6"/>
        <end position="29"/>
    </location>
</feature>
<dbReference type="EMBL" id="JAGQDD010000024">
    <property type="protein sequence ID" value="MBQ0933187.1"/>
    <property type="molecule type" value="Genomic_DNA"/>
</dbReference>
<dbReference type="AlphaFoldDB" id="A0A940YAX8"/>
<keyword evidence="2" id="KW-0812">Transmembrane</keyword>
<protein>
    <submittedName>
        <fullName evidence="3">Uncharacterized protein</fullName>
    </submittedName>
</protein>
<organism evidence="3 4">
    <name type="scientific">Ideonella alba</name>
    <dbReference type="NCBI Taxonomy" id="2824118"/>
    <lineage>
        <taxon>Bacteria</taxon>
        <taxon>Pseudomonadati</taxon>
        <taxon>Pseudomonadota</taxon>
        <taxon>Betaproteobacteria</taxon>
        <taxon>Burkholderiales</taxon>
        <taxon>Sphaerotilaceae</taxon>
        <taxon>Ideonella</taxon>
    </lineage>
</organism>
<dbReference type="Proteomes" id="UP000676246">
    <property type="component" value="Unassembled WGS sequence"/>
</dbReference>